<dbReference type="InParanoid" id="M4C1J8"/>
<dbReference type="EMBL" id="JH598098">
    <property type="status" value="NOT_ANNOTATED_CDS"/>
    <property type="molecule type" value="Genomic_DNA"/>
</dbReference>
<dbReference type="HOGENOM" id="CLU_2781322_0_0_1"/>
<dbReference type="Proteomes" id="UP000011713">
    <property type="component" value="Unassembled WGS sequence"/>
</dbReference>
<reference evidence="2" key="1">
    <citation type="journal article" date="2010" name="Science">
        <title>Signatures of adaptation to obligate biotrophy in the Hyaloperonospora arabidopsidis genome.</title>
        <authorList>
            <person name="Baxter L."/>
            <person name="Tripathy S."/>
            <person name="Ishaque N."/>
            <person name="Boot N."/>
            <person name="Cabral A."/>
            <person name="Kemen E."/>
            <person name="Thines M."/>
            <person name="Ah-Fong A."/>
            <person name="Anderson R."/>
            <person name="Badejoko W."/>
            <person name="Bittner-Eddy P."/>
            <person name="Boore J.L."/>
            <person name="Chibucos M.C."/>
            <person name="Coates M."/>
            <person name="Dehal P."/>
            <person name="Delehaunty K."/>
            <person name="Dong S."/>
            <person name="Downton P."/>
            <person name="Dumas B."/>
            <person name="Fabro G."/>
            <person name="Fronick C."/>
            <person name="Fuerstenberg S.I."/>
            <person name="Fulton L."/>
            <person name="Gaulin E."/>
            <person name="Govers F."/>
            <person name="Hughes L."/>
            <person name="Humphray S."/>
            <person name="Jiang R.H."/>
            <person name="Judelson H."/>
            <person name="Kamoun S."/>
            <person name="Kyung K."/>
            <person name="Meijer H."/>
            <person name="Minx P."/>
            <person name="Morris P."/>
            <person name="Nelson J."/>
            <person name="Phuntumart V."/>
            <person name="Qutob D."/>
            <person name="Rehmany A."/>
            <person name="Rougon-Cardoso A."/>
            <person name="Ryden P."/>
            <person name="Torto-Alalibo T."/>
            <person name="Studholme D."/>
            <person name="Wang Y."/>
            <person name="Win J."/>
            <person name="Wood J."/>
            <person name="Clifton S.W."/>
            <person name="Rogers J."/>
            <person name="Van den Ackerveken G."/>
            <person name="Jones J.D."/>
            <person name="McDowell J.M."/>
            <person name="Beynon J."/>
            <person name="Tyler B.M."/>
        </authorList>
    </citation>
    <scope>NUCLEOTIDE SEQUENCE [LARGE SCALE GENOMIC DNA]</scope>
    <source>
        <strain evidence="2">Emoy2</strain>
    </source>
</reference>
<organism evidence="1 2">
    <name type="scientific">Hyaloperonospora arabidopsidis (strain Emoy2)</name>
    <name type="common">Downy mildew agent</name>
    <name type="synonym">Peronospora arabidopsidis</name>
    <dbReference type="NCBI Taxonomy" id="559515"/>
    <lineage>
        <taxon>Eukaryota</taxon>
        <taxon>Sar</taxon>
        <taxon>Stramenopiles</taxon>
        <taxon>Oomycota</taxon>
        <taxon>Peronosporomycetes</taxon>
        <taxon>Peronosporales</taxon>
        <taxon>Peronosporaceae</taxon>
        <taxon>Hyaloperonospora</taxon>
    </lineage>
</organism>
<evidence type="ECO:0000313" key="1">
    <source>
        <dbReference type="EnsemblProtists" id="HpaP812948"/>
    </source>
</evidence>
<accession>M4C1J8</accession>
<dbReference type="VEuPathDB" id="FungiDB:HpaG812948"/>
<sequence length="69" mass="7774">MGDFPPKARGQFPGSPEALNQIKLLRAREQPRQFGSAHKNLTPDLVNGRFPRALLGVLRREARRLEPAE</sequence>
<proteinExistence type="predicted"/>
<evidence type="ECO:0000313" key="2">
    <source>
        <dbReference type="Proteomes" id="UP000011713"/>
    </source>
</evidence>
<keyword evidence="2" id="KW-1185">Reference proteome</keyword>
<name>M4C1J8_HYAAE</name>
<protein>
    <submittedName>
        <fullName evidence="1">Uncharacterized protein</fullName>
    </submittedName>
</protein>
<dbReference type="EnsemblProtists" id="HpaT812948">
    <property type="protein sequence ID" value="HpaP812948"/>
    <property type="gene ID" value="HpaG812948"/>
</dbReference>
<dbReference type="AlphaFoldDB" id="M4C1J8"/>
<reference evidence="1" key="2">
    <citation type="submission" date="2015-06" db="UniProtKB">
        <authorList>
            <consortium name="EnsemblProtists"/>
        </authorList>
    </citation>
    <scope>IDENTIFICATION</scope>
    <source>
        <strain evidence="1">Emoy2</strain>
    </source>
</reference>